<organism evidence="1 2">
    <name type="scientific">Stephania japonica</name>
    <dbReference type="NCBI Taxonomy" id="461633"/>
    <lineage>
        <taxon>Eukaryota</taxon>
        <taxon>Viridiplantae</taxon>
        <taxon>Streptophyta</taxon>
        <taxon>Embryophyta</taxon>
        <taxon>Tracheophyta</taxon>
        <taxon>Spermatophyta</taxon>
        <taxon>Magnoliopsida</taxon>
        <taxon>Ranunculales</taxon>
        <taxon>Menispermaceae</taxon>
        <taxon>Menispermoideae</taxon>
        <taxon>Cissampelideae</taxon>
        <taxon>Stephania</taxon>
    </lineage>
</organism>
<reference evidence="1 2" key="1">
    <citation type="submission" date="2024-01" db="EMBL/GenBank/DDBJ databases">
        <title>Genome assemblies of Stephania.</title>
        <authorList>
            <person name="Yang L."/>
        </authorList>
    </citation>
    <scope>NUCLEOTIDE SEQUENCE [LARGE SCALE GENOMIC DNA]</scope>
    <source>
        <strain evidence="1">QJT</strain>
        <tissue evidence="1">Leaf</tissue>
    </source>
</reference>
<comment type="caution">
    <text evidence="1">The sequence shown here is derived from an EMBL/GenBank/DDBJ whole genome shotgun (WGS) entry which is preliminary data.</text>
</comment>
<evidence type="ECO:0000313" key="1">
    <source>
        <dbReference type="EMBL" id="KAK9109164.1"/>
    </source>
</evidence>
<keyword evidence="2" id="KW-1185">Reference proteome</keyword>
<evidence type="ECO:0000313" key="2">
    <source>
        <dbReference type="Proteomes" id="UP001417504"/>
    </source>
</evidence>
<dbReference type="EMBL" id="JBBNAE010000007">
    <property type="protein sequence ID" value="KAK9109164.1"/>
    <property type="molecule type" value="Genomic_DNA"/>
</dbReference>
<dbReference type="PANTHER" id="PTHR31414:SF19">
    <property type="entry name" value="TRANSMEMBRANE PROTEIN"/>
    <property type="match status" value="1"/>
</dbReference>
<proteinExistence type="predicted"/>
<protein>
    <submittedName>
        <fullName evidence="1">Uncharacterized protein</fullName>
    </submittedName>
</protein>
<accession>A0AAP0NJM9</accession>
<gene>
    <name evidence="1" type="ORF">Sjap_017224</name>
</gene>
<dbReference type="Proteomes" id="UP001417504">
    <property type="component" value="Unassembled WGS sequence"/>
</dbReference>
<dbReference type="GO" id="GO:0016020">
    <property type="term" value="C:membrane"/>
    <property type="evidence" value="ECO:0007669"/>
    <property type="project" value="TreeGrafter"/>
</dbReference>
<dbReference type="PANTHER" id="PTHR31414">
    <property type="entry name" value="TRANSMEMBRANE PROTEIN DDB_G0292058"/>
    <property type="match status" value="1"/>
</dbReference>
<sequence>MHLIHCRGASDIVLAANHKAVHRMNSETSPPTRLQMMIQSNYLKGKSSLIKMVYRLLIQKCSDNFLLLDFHSSLLGANCFAEDTCSAFEEFQRSPGDNSLNSLIPYADKAQANRIMIEIGHAVHVFISKLNLKIVQTITTLRLYHDDEALRSEKWKICDPFSHDSNYTYYPDS</sequence>
<dbReference type="InterPro" id="IPR040283">
    <property type="entry name" value="DDB_G0292058-like"/>
</dbReference>
<dbReference type="AlphaFoldDB" id="A0AAP0NJM9"/>
<name>A0AAP0NJM9_9MAGN</name>